<keyword evidence="5" id="KW-1185">Reference proteome</keyword>
<evidence type="ECO:0000313" key="5">
    <source>
        <dbReference type="Proteomes" id="UP001347796"/>
    </source>
</evidence>
<name>A0AAN8JIK1_PATCE</name>
<sequence length="333" mass="36005">MKTISAVLSCVIIFVLCNMSLCKDVMTYYMETNCGKSLALEFVQPVVVEAQPSTKSSGNLERICTVTLSLAKSSKTSEFSKICVRFDSLKISDKCDSALSLMGIASKQTNNAMYFLCDDSPPAKEVCSKGDTLVITITRGSQKASDVQFSLKATNKFPESRSGWQEERWKDLEERQESSTIISIVCGAVVGAMFLVVMITVCVMYQKNQARARNSSTNQNGGDNATIPSAAPGTGKLCVAYTAVPRNDTVTPLPGNHPVPEYHPMHVLPSHTASEASAPNMRIPGGFQQYAINSDAMSQRNYPASHQGTLGPQGQVPQWSMGRGPVYGGGQYI</sequence>
<gene>
    <name evidence="4" type="ORF">SNE40_014569</name>
</gene>
<feature type="chain" id="PRO_5042974144" description="CUB domain-containing protein" evidence="3">
    <location>
        <begin position="23"/>
        <end position="333"/>
    </location>
</feature>
<keyword evidence="2" id="KW-0812">Transmembrane</keyword>
<keyword evidence="2" id="KW-0472">Membrane</keyword>
<evidence type="ECO:0000256" key="3">
    <source>
        <dbReference type="SAM" id="SignalP"/>
    </source>
</evidence>
<keyword evidence="2" id="KW-1133">Transmembrane helix</keyword>
<accession>A0AAN8JIK1</accession>
<organism evidence="4 5">
    <name type="scientific">Patella caerulea</name>
    <name type="common">Rayed Mediterranean limpet</name>
    <dbReference type="NCBI Taxonomy" id="87958"/>
    <lineage>
        <taxon>Eukaryota</taxon>
        <taxon>Metazoa</taxon>
        <taxon>Spiralia</taxon>
        <taxon>Lophotrochozoa</taxon>
        <taxon>Mollusca</taxon>
        <taxon>Gastropoda</taxon>
        <taxon>Patellogastropoda</taxon>
        <taxon>Patelloidea</taxon>
        <taxon>Patellidae</taxon>
        <taxon>Patella</taxon>
    </lineage>
</organism>
<evidence type="ECO:0008006" key="6">
    <source>
        <dbReference type="Google" id="ProtNLM"/>
    </source>
</evidence>
<comment type="caution">
    <text evidence="4">The sequence shown here is derived from an EMBL/GenBank/DDBJ whole genome shotgun (WGS) entry which is preliminary data.</text>
</comment>
<evidence type="ECO:0000256" key="2">
    <source>
        <dbReference type="SAM" id="Phobius"/>
    </source>
</evidence>
<feature type="compositionally biased region" description="Polar residues" evidence="1">
    <location>
        <begin position="301"/>
        <end position="318"/>
    </location>
</feature>
<feature type="signal peptide" evidence="3">
    <location>
        <begin position="1"/>
        <end position="22"/>
    </location>
</feature>
<feature type="transmembrane region" description="Helical" evidence="2">
    <location>
        <begin position="181"/>
        <end position="205"/>
    </location>
</feature>
<feature type="region of interest" description="Disordered" evidence="1">
    <location>
        <begin position="301"/>
        <end position="322"/>
    </location>
</feature>
<dbReference type="AlphaFoldDB" id="A0AAN8JIK1"/>
<evidence type="ECO:0000313" key="4">
    <source>
        <dbReference type="EMBL" id="KAK6176255.1"/>
    </source>
</evidence>
<proteinExistence type="predicted"/>
<protein>
    <recommendedName>
        <fullName evidence="6">CUB domain-containing protein</fullName>
    </recommendedName>
</protein>
<reference evidence="4 5" key="1">
    <citation type="submission" date="2024-01" db="EMBL/GenBank/DDBJ databases">
        <title>The genome of the rayed Mediterranean limpet Patella caerulea (Linnaeus, 1758).</title>
        <authorList>
            <person name="Anh-Thu Weber A."/>
            <person name="Halstead-Nussloch G."/>
        </authorList>
    </citation>
    <scope>NUCLEOTIDE SEQUENCE [LARGE SCALE GENOMIC DNA]</scope>
    <source>
        <strain evidence="4">AATW-2023a</strain>
        <tissue evidence="4">Whole specimen</tissue>
    </source>
</reference>
<evidence type="ECO:0000256" key="1">
    <source>
        <dbReference type="SAM" id="MobiDB-lite"/>
    </source>
</evidence>
<keyword evidence="3" id="KW-0732">Signal</keyword>
<dbReference type="EMBL" id="JAZGQO010000010">
    <property type="protein sequence ID" value="KAK6176255.1"/>
    <property type="molecule type" value="Genomic_DNA"/>
</dbReference>
<dbReference type="Proteomes" id="UP001347796">
    <property type="component" value="Unassembled WGS sequence"/>
</dbReference>